<keyword evidence="2" id="KW-1003">Cell membrane</keyword>
<keyword evidence="5 7" id="KW-1133">Transmembrane helix</keyword>
<evidence type="ECO:0000256" key="7">
    <source>
        <dbReference type="SAM" id="Phobius"/>
    </source>
</evidence>
<name>A0ABW8TKK0_9CLOT</name>
<evidence type="ECO:0000313" key="8">
    <source>
        <dbReference type="EMBL" id="MFL0252766.1"/>
    </source>
</evidence>
<dbReference type="Pfam" id="PF00953">
    <property type="entry name" value="Glycos_transf_4"/>
    <property type="match status" value="1"/>
</dbReference>
<reference evidence="8 9" key="1">
    <citation type="submission" date="2024-11" db="EMBL/GenBank/DDBJ databases">
        <authorList>
            <person name="Heng Y.C."/>
            <person name="Lim A.C.H."/>
            <person name="Lee J.K.Y."/>
            <person name="Kittelmann S."/>
        </authorList>
    </citation>
    <scope>NUCLEOTIDE SEQUENCE [LARGE SCALE GENOMIC DNA]</scope>
    <source>
        <strain evidence="8 9">WILCCON 0114</strain>
    </source>
</reference>
<feature type="transmembrane region" description="Helical" evidence="7">
    <location>
        <begin position="291"/>
        <end position="314"/>
    </location>
</feature>
<organism evidence="8 9">
    <name type="scientific">Clostridium neuense</name>
    <dbReference type="NCBI Taxonomy" id="1728934"/>
    <lineage>
        <taxon>Bacteria</taxon>
        <taxon>Bacillati</taxon>
        <taxon>Bacillota</taxon>
        <taxon>Clostridia</taxon>
        <taxon>Eubacteriales</taxon>
        <taxon>Clostridiaceae</taxon>
        <taxon>Clostridium</taxon>
    </lineage>
</organism>
<keyword evidence="3 8" id="KW-0808">Transferase</keyword>
<dbReference type="RefSeq" id="WP_406789423.1">
    <property type="nucleotide sequence ID" value="NZ_JBJIAA010000020.1"/>
</dbReference>
<evidence type="ECO:0000256" key="4">
    <source>
        <dbReference type="ARBA" id="ARBA00022692"/>
    </source>
</evidence>
<dbReference type="PANTHER" id="PTHR22926">
    <property type="entry name" value="PHOSPHO-N-ACETYLMURAMOYL-PENTAPEPTIDE-TRANSFERASE"/>
    <property type="match status" value="1"/>
</dbReference>
<feature type="transmembrane region" description="Helical" evidence="7">
    <location>
        <begin position="164"/>
        <end position="182"/>
    </location>
</feature>
<feature type="transmembrane region" description="Helical" evidence="7">
    <location>
        <begin position="46"/>
        <end position="64"/>
    </location>
</feature>
<gene>
    <name evidence="8" type="ORF">ACJDT4_20360</name>
</gene>
<dbReference type="GO" id="GO:0016740">
    <property type="term" value="F:transferase activity"/>
    <property type="evidence" value="ECO:0007669"/>
    <property type="project" value="UniProtKB-KW"/>
</dbReference>
<accession>A0ABW8TKK0</accession>
<dbReference type="EC" id="2.7.8.-" evidence="8"/>
<evidence type="ECO:0000256" key="5">
    <source>
        <dbReference type="ARBA" id="ARBA00022989"/>
    </source>
</evidence>
<evidence type="ECO:0000256" key="6">
    <source>
        <dbReference type="ARBA" id="ARBA00023136"/>
    </source>
</evidence>
<feature type="transmembrane region" description="Helical" evidence="7">
    <location>
        <begin position="217"/>
        <end position="235"/>
    </location>
</feature>
<feature type="transmembrane region" description="Helical" evidence="7">
    <location>
        <begin position="100"/>
        <end position="118"/>
    </location>
</feature>
<feature type="transmembrane region" description="Helical" evidence="7">
    <location>
        <begin position="188"/>
        <end position="205"/>
    </location>
</feature>
<evidence type="ECO:0000256" key="1">
    <source>
        <dbReference type="ARBA" id="ARBA00004651"/>
    </source>
</evidence>
<proteinExistence type="predicted"/>
<evidence type="ECO:0000256" key="3">
    <source>
        <dbReference type="ARBA" id="ARBA00022679"/>
    </source>
</evidence>
<keyword evidence="4 7" id="KW-0812">Transmembrane</keyword>
<feature type="transmembrane region" description="Helical" evidence="7">
    <location>
        <begin position="138"/>
        <end position="157"/>
    </location>
</feature>
<evidence type="ECO:0000313" key="9">
    <source>
        <dbReference type="Proteomes" id="UP001623592"/>
    </source>
</evidence>
<dbReference type="Proteomes" id="UP001623592">
    <property type="component" value="Unassembled WGS sequence"/>
</dbReference>
<sequence length="316" mass="35061">MRYLFILLVGFLIVFVVTPYMEKIAFKINFVDLPTKRKKHERPMPLLGGVGIFIGFLLGCFIFIRPFDKKFFSILVSAMLVLLIGLVDDWYKTKGKEFGILPRLAVQIIAATIVYKAGVVFQGYNNPFTHSYIVLPEFLQFSLSIIWIVGVTTVINWCDGMDGLAGSLSAISATTLFIVALVKGQPASAEMSILLVGVTIGFLRYNKPPAQIFMGDSGANFLGFMLGIIALDGAFKQTTIISILIPILALGVPIFDNIFVIIKRFLNGKPIYKADRSQIHYRLASKGMNEIQVVSFICLISMCLCLLSIILLLLKL</sequence>
<dbReference type="InterPro" id="IPR000715">
    <property type="entry name" value="Glycosyl_transferase_4"/>
</dbReference>
<feature type="transmembrane region" description="Helical" evidence="7">
    <location>
        <begin position="6"/>
        <end position="26"/>
    </location>
</feature>
<dbReference type="CDD" id="cd06853">
    <property type="entry name" value="GT_WecA_like"/>
    <property type="match status" value="1"/>
</dbReference>
<protein>
    <submittedName>
        <fullName evidence="8">MraY family glycosyltransferase</fullName>
        <ecNumber evidence="8">2.7.8.-</ecNumber>
    </submittedName>
</protein>
<dbReference type="EMBL" id="JBJIAA010000020">
    <property type="protein sequence ID" value="MFL0252766.1"/>
    <property type="molecule type" value="Genomic_DNA"/>
</dbReference>
<keyword evidence="6 7" id="KW-0472">Membrane</keyword>
<feature type="transmembrane region" description="Helical" evidence="7">
    <location>
        <begin position="241"/>
        <end position="262"/>
    </location>
</feature>
<dbReference type="PANTHER" id="PTHR22926:SF3">
    <property type="entry name" value="UNDECAPRENYL-PHOSPHATE ALPHA-N-ACETYLGLUCOSAMINYL 1-PHOSPHATE TRANSFERASE"/>
    <property type="match status" value="1"/>
</dbReference>
<feature type="transmembrane region" description="Helical" evidence="7">
    <location>
        <begin position="70"/>
        <end position="88"/>
    </location>
</feature>
<comment type="caution">
    <text evidence="8">The sequence shown here is derived from an EMBL/GenBank/DDBJ whole genome shotgun (WGS) entry which is preliminary data.</text>
</comment>
<keyword evidence="9" id="KW-1185">Reference proteome</keyword>
<comment type="subcellular location">
    <subcellularLocation>
        <location evidence="1">Cell membrane</location>
        <topology evidence="1">Multi-pass membrane protein</topology>
    </subcellularLocation>
</comment>
<evidence type="ECO:0000256" key="2">
    <source>
        <dbReference type="ARBA" id="ARBA00022475"/>
    </source>
</evidence>